<evidence type="ECO:0000313" key="9">
    <source>
        <dbReference type="Proteomes" id="UP000618382"/>
    </source>
</evidence>
<evidence type="ECO:0000313" key="8">
    <source>
        <dbReference type="Proteomes" id="UP000577956"/>
    </source>
</evidence>
<reference evidence="6 9" key="2">
    <citation type="submission" date="2021-01" db="EMBL/GenBank/DDBJ databases">
        <title>Whole genome shotgun sequence of Cellulomonas oligotrophica NBRC 109435.</title>
        <authorList>
            <person name="Komaki H."/>
            <person name="Tamura T."/>
        </authorList>
    </citation>
    <scope>NUCLEOTIDE SEQUENCE [LARGE SCALE GENOMIC DNA]</scope>
    <source>
        <strain evidence="6 9">NBRC 109435</strain>
    </source>
</reference>
<accession>A0A7Y9FF90</accession>
<dbReference type="Pfam" id="PF03422">
    <property type="entry name" value="CBM_6"/>
    <property type="match status" value="1"/>
</dbReference>
<evidence type="ECO:0000256" key="4">
    <source>
        <dbReference type="SAM" id="SignalP"/>
    </source>
</evidence>
<evidence type="ECO:0000256" key="3">
    <source>
        <dbReference type="ARBA" id="ARBA00022801"/>
    </source>
</evidence>
<reference evidence="7 8" key="1">
    <citation type="submission" date="2020-07" db="EMBL/GenBank/DDBJ databases">
        <title>Sequencing the genomes of 1000 actinobacteria strains.</title>
        <authorList>
            <person name="Klenk H.-P."/>
        </authorList>
    </citation>
    <scope>NUCLEOTIDE SEQUENCE [LARGE SCALE GENOMIC DNA]</scope>
    <source>
        <strain evidence="7 8">DSM 24482</strain>
    </source>
</reference>
<dbReference type="GO" id="GO:0006665">
    <property type="term" value="P:sphingolipid metabolic process"/>
    <property type="evidence" value="ECO:0007669"/>
    <property type="project" value="InterPro"/>
</dbReference>
<dbReference type="PANTHER" id="PTHR11069:SF38">
    <property type="entry name" value="GLUCURONOXYLANASE XYNC"/>
    <property type="match status" value="1"/>
</dbReference>
<sequence length="568" mass="60784">MTRPTRPHGVRRRAFLGALLAASLAVPLAATSVGAAPGVTAVTSPAVVVDAGTKHQTIRGFGGMNHPLWIGDLTASQRTTAFGNGTDQIGMSVLRIWVSDDRSQWSREVATAKAAIDRGAIVFASPWNPPASMTETATVGAPQGAGTLYQAETGSTLRSAAVKSEHTGYTGSGFVDFSASSGASMQLDNVSIATAGTKNLAIRYALGSTTARKLDVYVNGTRALTGVTFNPTGGWSSWGSVQVQVPMRVGGNTVRLETTGTEGPNVDSVRVTGWVESTGKRLRHDKYADYAKHLNDFVAFMKSNGVDLYAISVQNEPDYAHEWTAWTPTEIQTFMRDHAGSITTRVIAPESFQYTKSVSDPILEDPKALANMDILGAHLYGTSYADFPYPLFQEKGAGKDLWMTEVYYPNSTMTSGNAWPESLSVARHIHHAMADAEFQAYVWWYIRRGYGPMQEDGTLSKRGYAMAAFSKYVRPGAVRLEAESEPRQGVYVSAYRNTDGKIAVVVVNQNNASVTQPLSVKGATASKVSSYTTDATRNLAPRTGIAVSGGAFSATLPAQSVTTFVVEG</sequence>
<dbReference type="InterPro" id="IPR017853">
    <property type="entry name" value="GH"/>
</dbReference>
<dbReference type="InterPro" id="IPR013780">
    <property type="entry name" value="Glyco_hydro_b"/>
</dbReference>
<dbReference type="SMART" id="SM00606">
    <property type="entry name" value="CBD_IV"/>
    <property type="match status" value="1"/>
</dbReference>
<proteinExistence type="inferred from homology"/>
<name>A0A7Y9FF90_9CELL</name>
<dbReference type="SUPFAM" id="SSF51011">
    <property type="entry name" value="Glycosyl hydrolase domain"/>
    <property type="match status" value="1"/>
</dbReference>
<evidence type="ECO:0000313" key="7">
    <source>
        <dbReference type="EMBL" id="NYD86174.1"/>
    </source>
</evidence>
<dbReference type="CDD" id="cd04082">
    <property type="entry name" value="CBM35_pectate_lyase-like"/>
    <property type="match status" value="1"/>
</dbReference>
<feature type="chain" id="PRO_5030670320" evidence="4">
    <location>
        <begin position="36"/>
        <end position="568"/>
    </location>
</feature>
<keyword evidence="3 7" id="KW-0378">Hydrolase</keyword>
<dbReference type="Gene3D" id="2.60.120.260">
    <property type="entry name" value="Galactose-binding domain-like"/>
    <property type="match status" value="1"/>
</dbReference>
<protein>
    <submittedName>
        <fullName evidence="7">O-glycosyl hydrolase</fullName>
    </submittedName>
</protein>
<dbReference type="InterPro" id="IPR008979">
    <property type="entry name" value="Galactose-bd-like_sf"/>
</dbReference>
<keyword evidence="9" id="KW-1185">Reference proteome</keyword>
<dbReference type="InterPro" id="IPR001139">
    <property type="entry name" value="Glyco_hydro_30"/>
</dbReference>
<organism evidence="7 8">
    <name type="scientific">Cellulomonas oligotrophica</name>
    <dbReference type="NCBI Taxonomy" id="931536"/>
    <lineage>
        <taxon>Bacteria</taxon>
        <taxon>Bacillati</taxon>
        <taxon>Actinomycetota</taxon>
        <taxon>Actinomycetes</taxon>
        <taxon>Micrococcales</taxon>
        <taxon>Cellulomonadaceae</taxon>
        <taxon>Cellulomonas</taxon>
    </lineage>
</organism>
<evidence type="ECO:0000313" key="6">
    <source>
        <dbReference type="EMBL" id="GIG34314.1"/>
    </source>
</evidence>
<dbReference type="PROSITE" id="PS51318">
    <property type="entry name" value="TAT"/>
    <property type="match status" value="1"/>
</dbReference>
<dbReference type="EMBL" id="JACCBK010000001">
    <property type="protein sequence ID" value="NYD86174.1"/>
    <property type="molecule type" value="Genomic_DNA"/>
</dbReference>
<dbReference type="PANTHER" id="PTHR11069">
    <property type="entry name" value="GLUCOSYLCERAMIDASE"/>
    <property type="match status" value="1"/>
</dbReference>
<dbReference type="AlphaFoldDB" id="A0A7Y9FF90"/>
<dbReference type="Gene3D" id="3.20.20.80">
    <property type="entry name" value="Glycosidases"/>
    <property type="match status" value="2"/>
</dbReference>
<comment type="caution">
    <text evidence="7">The sequence shown here is derived from an EMBL/GenBank/DDBJ whole genome shotgun (WGS) entry which is preliminary data.</text>
</comment>
<evidence type="ECO:0000259" key="5">
    <source>
        <dbReference type="PROSITE" id="PS51175"/>
    </source>
</evidence>
<dbReference type="Proteomes" id="UP000618382">
    <property type="component" value="Unassembled WGS sequence"/>
</dbReference>
<evidence type="ECO:0000256" key="2">
    <source>
        <dbReference type="ARBA" id="ARBA00022729"/>
    </source>
</evidence>
<dbReference type="SUPFAM" id="SSF51445">
    <property type="entry name" value="(Trans)glycosidases"/>
    <property type="match status" value="2"/>
</dbReference>
<dbReference type="InterPro" id="IPR006311">
    <property type="entry name" value="TAT_signal"/>
</dbReference>
<dbReference type="GO" id="GO:0030246">
    <property type="term" value="F:carbohydrate binding"/>
    <property type="evidence" value="ECO:0007669"/>
    <property type="project" value="InterPro"/>
</dbReference>
<dbReference type="EMBL" id="BONN01000015">
    <property type="protein sequence ID" value="GIG34314.1"/>
    <property type="molecule type" value="Genomic_DNA"/>
</dbReference>
<dbReference type="Pfam" id="PF17189">
    <property type="entry name" value="Glyco_hydro_30C"/>
    <property type="match status" value="1"/>
</dbReference>
<feature type="domain" description="CBM6" evidence="5">
    <location>
        <begin position="147"/>
        <end position="272"/>
    </location>
</feature>
<dbReference type="RefSeq" id="WP_275406428.1">
    <property type="nucleotide sequence ID" value="NZ_BAABFI010000001.1"/>
</dbReference>
<keyword evidence="2 4" id="KW-0732">Signal</keyword>
<dbReference type="InterPro" id="IPR033452">
    <property type="entry name" value="GH30_C"/>
</dbReference>
<evidence type="ECO:0000256" key="1">
    <source>
        <dbReference type="ARBA" id="ARBA00005382"/>
    </source>
</evidence>
<dbReference type="InterPro" id="IPR006584">
    <property type="entry name" value="Cellulose-bd_IV"/>
</dbReference>
<feature type="signal peptide" evidence="4">
    <location>
        <begin position="1"/>
        <end position="35"/>
    </location>
</feature>
<dbReference type="SUPFAM" id="SSF49785">
    <property type="entry name" value="Galactose-binding domain-like"/>
    <property type="match status" value="1"/>
</dbReference>
<gene>
    <name evidence="7" type="ORF">BKA21_001723</name>
    <name evidence="6" type="ORF">Col01nite_34730</name>
</gene>
<dbReference type="PROSITE" id="PS51175">
    <property type="entry name" value="CBM6"/>
    <property type="match status" value="1"/>
</dbReference>
<dbReference type="GO" id="GO:0016020">
    <property type="term" value="C:membrane"/>
    <property type="evidence" value="ECO:0007669"/>
    <property type="project" value="GOC"/>
</dbReference>
<dbReference type="Gene3D" id="2.60.40.1180">
    <property type="entry name" value="Golgi alpha-mannosidase II"/>
    <property type="match status" value="1"/>
</dbReference>
<comment type="similarity">
    <text evidence="1">Belongs to the glycosyl hydrolase 30 family.</text>
</comment>
<dbReference type="Proteomes" id="UP000577956">
    <property type="component" value="Unassembled WGS sequence"/>
</dbReference>
<dbReference type="GO" id="GO:0004348">
    <property type="term" value="F:glucosylceramidase activity"/>
    <property type="evidence" value="ECO:0007669"/>
    <property type="project" value="InterPro"/>
</dbReference>
<dbReference type="InterPro" id="IPR005084">
    <property type="entry name" value="CBM6"/>
</dbReference>